<proteinExistence type="inferred from homology"/>
<dbReference type="Gene3D" id="2.130.10.30">
    <property type="entry name" value="Regulator of chromosome condensation 1/beta-lactamase-inhibitor protein II"/>
    <property type="match status" value="1"/>
</dbReference>
<dbReference type="AlphaFoldDB" id="A0A182RUI6"/>
<dbReference type="InterPro" id="IPR000719">
    <property type="entry name" value="Prot_kinase_dom"/>
</dbReference>
<comment type="cofactor">
    <cofactor evidence="1">
        <name>Mg(2+)</name>
        <dbReference type="ChEBI" id="CHEBI:18420"/>
    </cofactor>
</comment>
<dbReference type="GO" id="GO:0004674">
    <property type="term" value="F:protein serine/threonine kinase activity"/>
    <property type="evidence" value="ECO:0007669"/>
    <property type="project" value="UniProtKB-KW"/>
</dbReference>
<keyword evidence="10" id="KW-0677">Repeat</keyword>
<feature type="region of interest" description="Disordered" evidence="17">
    <location>
        <begin position="714"/>
        <end position="733"/>
    </location>
</feature>
<dbReference type="EC" id="2.7.11.1" evidence="4"/>
<dbReference type="SUPFAM" id="SSF56112">
    <property type="entry name" value="Protein kinase-like (PK-like)"/>
    <property type="match status" value="1"/>
</dbReference>
<dbReference type="InterPro" id="IPR011009">
    <property type="entry name" value="Kinase-like_dom_sf"/>
</dbReference>
<dbReference type="PANTHER" id="PTHR44535">
    <property type="entry name" value="PROTEIN CBG16200"/>
    <property type="match status" value="1"/>
</dbReference>
<evidence type="ECO:0000256" key="3">
    <source>
        <dbReference type="ARBA" id="ARBA00010886"/>
    </source>
</evidence>
<evidence type="ECO:0000256" key="10">
    <source>
        <dbReference type="ARBA" id="ARBA00022737"/>
    </source>
</evidence>
<feature type="domain" description="Protein kinase" evidence="18">
    <location>
        <begin position="72"/>
        <end position="328"/>
    </location>
</feature>
<dbReference type="Pfam" id="PF00069">
    <property type="entry name" value="Pkinase"/>
    <property type="match status" value="1"/>
</dbReference>
<keyword evidence="12" id="KW-0418">Kinase</keyword>
<dbReference type="InterPro" id="IPR008271">
    <property type="entry name" value="Ser/Thr_kinase_AS"/>
</dbReference>
<keyword evidence="14" id="KW-0460">Magnesium</keyword>
<keyword evidence="7" id="KW-0597">Phosphoprotein</keyword>
<keyword evidence="5" id="KW-0963">Cytoplasm</keyword>
<dbReference type="InterPro" id="IPR009091">
    <property type="entry name" value="RCC1/BLIP-II"/>
</dbReference>
<dbReference type="PRINTS" id="PR00633">
    <property type="entry name" value="RCCNDNSATION"/>
</dbReference>
<evidence type="ECO:0000256" key="15">
    <source>
        <dbReference type="PROSITE-ProRule" id="PRU00235"/>
    </source>
</evidence>
<dbReference type="PROSITE" id="PS00107">
    <property type="entry name" value="PROTEIN_KINASE_ATP"/>
    <property type="match status" value="1"/>
</dbReference>
<keyword evidence="11 16" id="KW-0547">Nucleotide-binding</keyword>
<dbReference type="PANTHER" id="PTHR44535:SF5">
    <property type="entry name" value="PROTEIN KINASE DOMAIN-CONTAINING PROTEIN"/>
    <property type="match status" value="1"/>
</dbReference>
<evidence type="ECO:0000256" key="5">
    <source>
        <dbReference type="ARBA" id="ARBA00022490"/>
    </source>
</evidence>
<feature type="repeat" description="RCC1" evidence="15">
    <location>
        <begin position="436"/>
        <end position="488"/>
    </location>
</feature>
<dbReference type="InterPro" id="IPR000408">
    <property type="entry name" value="Reg_chr_condens"/>
</dbReference>
<dbReference type="GO" id="GO:0005737">
    <property type="term" value="C:cytoplasm"/>
    <property type="evidence" value="ECO:0007669"/>
    <property type="project" value="UniProtKB-SubCell"/>
</dbReference>
<feature type="repeat" description="RCC1" evidence="15">
    <location>
        <begin position="489"/>
        <end position="540"/>
    </location>
</feature>
<evidence type="ECO:0000256" key="6">
    <source>
        <dbReference type="ARBA" id="ARBA00022527"/>
    </source>
</evidence>
<keyword evidence="9" id="KW-0479">Metal-binding</keyword>
<dbReference type="InterPro" id="IPR017441">
    <property type="entry name" value="Protein_kinase_ATP_BS"/>
</dbReference>
<evidence type="ECO:0000256" key="11">
    <source>
        <dbReference type="ARBA" id="ARBA00022741"/>
    </source>
</evidence>
<dbReference type="GO" id="GO:0046872">
    <property type="term" value="F:metal ion binding"/>
    <property type="evidence" value="ECO:0007669"/>
    <property type="project" value="UniProtKB-KW"/>
</dbReference>
<accession>A0A182RUI6</accession>
<evidence type="ECO:0000256" key="4">
    <source>
        <dbReference type="ARBA" id="ARBA00012513"/>
    </source>
</evidence>
<protein>
    <recommendedName>
        <fullName evidence="4">non-specific serine/threonine protein kinase</fullName>
        <ecNumber evidence="4">2.7.11.1</ecNumber>
    </recommendedName>
</protein>
<evidence type="ECO:0000256" key="2">
    <source>
        <dbReference type="ARBA" id="ARBA00004496"/>
    </source>
</evidence>
<evidence type="ECO:0000256" key="13">
    <source>
        <dbReference type="ARBA" id="ARBA00022840"/>
    </source>
</evidence>
<dbReference type="InterPro" id="IPR058923">
    <property type="entry name" value="RCC1-like_dom"/>
</dbReference>
<dbReference type="EnsemblMetazoa" id="AFUN009944-RA">
    <property type="protein sequence ID" value="AFUN009944-PA"/>
    <property type="gene ID" value="AFUN009944"/>
</dbReference>
<dbReference type="PROSITE" id="PS50012">
    <property type="entry name" value="RCC1_3"/>
    <property type="match status" value="4"/>
</dbReference>
<name>A0A182RUI6_ANOFN</name>
<comment type="similarity">
    <text evidence="3">Belongs to the protein kinase superfamily. NEK Ser/Thr protein kinase family. NIMA subfamily.</text>
</comment>
<dbReference type="Gene3D" id="3.30.200.20">
    <property type="entry name" value="Phosphorylase Kinase, domain 1"/>
    <property type="match status" value="1"/>
</dbReference>
<dbReference type="Pfam" id="PF25390">
    <property type="entry name" value="WD40_RLD"/>
    <property type="match status" value="1"/>
</dbReference>
<dbReference type="FunFam" id="1.10.510.10:FF:000602">
    <property type="entry name" value="serine/threonine-protein kinase Nek9"/>
    <property type="match status" value="1"/>
</dbReference>
<evidence type="ECO:0000256" key="16">
    <source>
        <dbReference type="PROSITE-ProRule" id="PRU10141"/>
    </source>
</evidence>
<evidence type="ECO:0000256" key="8">
    <source>
        <dbReference type="ARBA" id="ARBA00022679"/>
    </source>
</evidence>
<feature type="repeat" description="RCC1" evidence="15">
    <location>
        <begin position="649"/>
        <end position="700"/>
    </location>
</feature>
<evidence type="ECO:0000256" key="12">
    <source>
        <dbReference type="ARBA" id="ARBA00022777"/>
    </source>
</evidence>
<evidence type="ECO:0000256" key="14">
    <source>
        <dbReference type="ARBA" id="ARBA00022842"/>
    </source>
</evidence>
<dbReference type="STRING" id="62324.A0A182RUI6"/>
<dbReference type="GO" id="GO:0005524">
    <property type="term" value="F:ATP binding"/>
    <property type="evidence" value="ECO:0007669"/>
    <property type="project" value="UniProtKB-UniRule"/>
</dbReference>
<dbReference type="VEuPathDB" id="VectorBase:AFUN009944"/>
<evidence type="ECO:0000256" key="9">
    <source>
        <dbReference type="ARBA" id="ARBA00022723"/>
    </source>
</evidence>
<evidence type="ECO:0000256" key="7">
    <source>
        <dbReference type="ARBA" id="ARBA00022553"/>
    </source>
</evidence>
<feature type="compositionally biased region" description="Polar residues" evidence="17">
    <location>
        <begin position="718"/>
        <end position="733"/>
    </location>
</feature>
<evidence type="ECO:0000313" key="19">
    <source>
        <dbReference type="EnsemblMetazoa" id="AFUN009944-PA"/>
    </source>
</evidence>
<evidence type="ECO:0000256" key="17">
    <source>
        <dbReference type="SAM" id="MobiDB-lite"/>
    </source>
</evidence>
<dbReference type="Gene3D" id="1.10.510.10">
    <property type="entry name" value="Transferase(Phosphotransferase) domain 1"/>
    <property type="match status" value="1"/>
</dbReference>
<keyword evidence="8" id="KW-0808">Transferase</keyword>
<dbReference type="FunFam" id="3.30.200.20:FF:000097">
    <property type="entry name" value="Probable serine/threonine-protein kinase nek1"/>
    <property type="match status" value="1"/>
</dbReference>
<dbReference type="PROSITE" id="PS00108">
    <property type="entry name" value="PROTEIN_KINASE_ST"/>
    <property type="match status" value="1"/>
</dbReference>
<comment type="subcellular location">
    <subcellularLocation>
        <location evidence="2">Cytoplasm</location>
    </subcellularLocation>
</comment>
<reference evidence="19" key="1">
    <citation type="submission" date="2020-05" db="UniProtKB">
        <authorList>
            <consortium name="EnsemblMetazoa"/>
        </authorList>
    </citation>
    <scope>IDENTIFICATION</scope>
    <source>
        <strain evidence="19">FUMOZ</strain>
    </source>
</reference>
<feature type="repeat" description="RCC1" evidence="15">
    <location>
        <begin position="541"/>
        <end position="594"/>
    </location>
</feature>
<organism evidence="19">
    <name type="scientific">Anopheles funestus</name>
    <name type="common">African malaria mosquito</name>
    <dbReference type="NCBI Taxonomy" id="62324"/>
    <lineage>
        <taxon>Eukaryota</taxon>
        <taxon>Metazoa</taxon>
        <taxon>Ecdysozoa</taxon>
        <taxon>Arthropoda</taxon>
        <taxon>Hexapoda</taxon>
        <taxon>Insecta</taxon>
        <taxon>Pterygota</taxon>
        <taxon>Neoptera</taxon>
        <taxon>Endopterygota</taxon>
        <taxon>Diptera</taxon>
        <taxon>Nematocera</taxon>
        <taxon>Culicoidea</taxon>
        <taxon>Culicidae</taxon>
        <taxon>Anophelinae</taxon>
        <taxon>Anopheles</taxon>
    </lineage>
</organism>
<dbReference type="VEuPathDB" id="VectorBase:AFUN2_014117"/>
<keyword evidence="13 16" id="KW-0067">ATP-binding</keyword>
<evidence type="ECO:0000259" key="18">
    <source>
        <dbReference type="PROSITE" id="PS50011"/>
    </source>
</evidence>
<keyword evidence="6" id="KW-0723">Serine/threonine-protein kinase</keyword>
<feature type="binding site" evidence="16">
    <location>
        <position position="101"/>
    </location>
    <ligand>
        <name>ATP</name>
        <dbReference type="ChEBI" id="CHEBI:30616"/>
    </ligand>
</feature>
<dbReference type="CDD" id="cd08215">
    <property type="entry name" value="STKc_Nek"/>
    <property type="match status" value="1"/>
</dbReference>
<dbReference type="InterPro" id="IPR051997">
    <property type="entry name" value="STK_NEK"/>
</dbReference>
<dbReference type="SMART" id="SM00220">
    <property type="entry name" value="S_TKc"/>
    <property type="match status" value="1"/>
</dbReference>
<sequence length="765" mass="83775">MELKELHSLRARERNNEQWTTTEDLSVLSRFQNVSLFADKPTQQESFVSDVSHKDKEQQQQQLQHVLDLTGYRKLRSVGQGSFGIAILYERQSDGQQVVMKQIALSNLAKPEREMAMNEVEVFSKLHHPNIIAYLGSSVRGDLLLIEMEYADGGTLAQMLAERNQSEALPERFVLNMFEQLTSAISYMHSQNILHRDLKTANVFLHGKGTVKVGDFGISKIMNTNVHAQTVLGTPYYFSPEMCEGKEYNEKSDVWALGCILGEMCCLKKAFMATNLSELVGKIMTAEYVPLPSNYSESLRHVLGLMFQIDPIARPSASELLQYWIPFIYRNLGSKEGFQYETHSLNAKKAESLTVNVPNKQSLVENNSNSAVNGEGSTALVGTDVNQTLPIDRTVLYQLHSFGASSSLAPLHLPPTIKIRQIATRGQHFVAVMEDGSVYSWGEGDKGQLGHDALETWHHIPMRIQAIKQRKIVSAAVGDGFTILCTASGTLLAFGDNSNGCLGQGNKASLLVPKEIVKLEHVPIVQVASGTTHVLALTEGGIVYSWGNSSNGALALGKRIHVALEPERIILPQLVQNVREVYAGPDCTILITRQGDCYCCGSNAGNRLGLGRKVAGTATLRQIHLDAKRSNILAVSVADTHAAFLIEGGFLITLGDNTSGQRGAGHKCELLQPTIVRELQSRYVLNVKCCQTYTVATTDDNCVVVWGTRIGTPDGNEDSSGSVGRNNNDQRPSLATVANSTTALANILTSLYKHETILDPADVLA</sequence>
<dbReference type="SUPFAM" id="SSF50985">
    <property type="entry name" value="RCC1/BLIP-II"/>
    <property type="match status" value="1"/>
</dbReference>
<evidence type="ECO:0000256" key="1">
    <source>
        <dbReference type="ARBA" id="ARBA00001946"/>
    </source>
</evidence>
<dbReference type="PROSITE" id="PS50011">
    <property type="entry name" value="PROTEIN_KINASE_DOM"/>
    <property type="match status" value="1"/>
</dbReference>